<dbReference type="PANTHER" id="PTHR43179:SF7">
    <property type="entry name" value="RHAMNOSYLTRANSFERASE WBBL"/>
    <property type="match status" value="1"/>
</dbReference>
<name>A0A1G1VNJ7_9BACT</name>
<sequence length="300" mass="35225">MTQPDLTISIVSFNTKDLLRDCLASIYKNSKGITFEGVVIDNGSSDGSAEMVAGEFPRIRLIKNRKNLFLTKAQNQAMHGARGRYFLILNSDTRILHGTLKTVVEFLNQHPKVGALGVKHLYPNGKIEQTCQRFTTPLIEFLDSNLLTNLIWRAWKKPQVLERIHYSNWDRTSSRYVQAVSDACLFAPTNLLRRIGYYDERFLLFFTENDLCLRIRKLGYSCYHLANASITHTRAQSLAHFKPHRTYRFYEQDMLKFYLKYFGRFWWLFLYLNSRLNRIYYLIEPALSGIRKFKDRYGKT</sequence>
<dbReference type="InterPro" id="IPR001173">
    <property type="entry name" value="Glyco_trans_2-like"/>
</dbReference>
<dbReference type="PANTHER" id="PTHR43179">
    <property type="entry name" value="RHAMNOSYLTRANSFERASE WBBL"/>
    <property type="match status" value="1"/>
</dbReference>
<dbReference type="Pfam" id="PF00535">
    <property type="entry name" value="Glycos_transf_2"/>
    <property type="match status" value="1"/>
</dbReference>
<evidence type="ECO:0000313" key="2">
    <source>
        <dbReference type="EMBL" id="OGY16970.1"/>
    </source>
</evidence>
<evidence type="ECO:0000259" key="1">
    <source>
        <dbReference type="Pfam" id="PF00535"/>
    </source>
</evidence>
<dbReference type="SUPFAM" id="SSF53448">
    <property type="entry name" value="Nucleotide-diphospho-sugar transferases"/>
    <property type="match status" value="1"/>
</dbReference>
<feature type="domain" description="Glycosyltransferase 2-like" evidence="1">
    <location>
        <begin position="8"/>
        <end position="124"/>
    </location>
</feature>
<dbReference type="CDD" id="cd04186">
    <property type="entry name" value="GT_2_like_c"/>
    <property type="match status" value="1"/>
</dbReference>
<dbReference type="Proteomes" id="UP000179069">
    <property type="component" value="Unassembled WGS sequence"/>
</dbReference>
<dbReference type="Gene3D" id="3.90.550.10">
    <property type="entry name" value="Spore Coat Polysaccharide Biosynthesis Protein SpsA, Chain A"/>
    <property type="match status" value="1"/>
</dbReference>
<gene>
    <name evidence="2" type="ORF">A2785_02435</name>
</gene>
<protein>
    <recommendedName>
        <fullName evidence="1">Glycosyltransferase 2-like domain-containing protein</fullName>
    </recommendedName>
</protein>
<dbReference type="AlphaFoldDB" id="A0A1G1VNJ7"/>
<accession>A0A1G1VNJ7</accession>
<dbReference type="EMBL" id="MHCI01000008">
    <property type="protein sequence ID" value="OGY16970.1"/>
    <property type="molecule type" value="Genomic_DNA"/>
</dbReference>
<organism evidence="2 3">
    <name type="scientific">Candidatus Chisholmbacteria bacterium RIFCSPHIGHO2_01_FULL_49_18</name>
    <dbReference type="NCBI Taxonomy" id="1797590"/>
    <lineage>
        <taxon>Bacteria</taxon>
        <taxon>Candidatus Chisholmiibacteriota</taxon>
    </lineage>
</organism>
<evidence type="ECO:0000313" key="3">
    <source>
        <dbReference type="Proteomes" id="UP000179069"/>
    </source>
</evidence>
<comment type="caution">
    <text evidence="2">The sequence shown here is derived from an EMBL/GenBank/DDBJ whole genome shotgun (WGS) entry which is preliminary data.</text>
</comment>
<proteinExistence type="predicted"/>
<dbReference type="InterPro" id="IPR029044">
    <property type="entry name" value="Nucleotide-diphossugar_trans"/>
</dbReference>
<reference evidence="2 3" key="1">
    <citation type="journal article" date="2016" name="Nat. Commun.">
        <title>Thousands of microbial genomes shed light on interconnected biogeochemical processes in an aquifer system.</title>
        <authorList>
            <person name="Anantharaman K."/>
            <person name="Brown C.T."/>
            <person name="Hug L.A."/>
            <person name="Sharon I."/>
            <person name="Castelle C.J."/>
            <person name="Probst A.J."/>
            <person name="Thomas B.C."/>
            <person name="Singh A."/>
            <person name="Wilkins M.J."/>
            <person name="Karaoz U."/>
            <person name="Brodie E.L."/>
            <person name="Williams K.H."/>
            <person name="Hubbard S.S."/>
            <person name="Banfield J.F."/>
        </authorList>
    </citation>
    <scope>NUCLEOTIDE SEQUENCE [LARGE SCALE GENOMIC DNA]</scope>
</reference>